<keyword evidence="2" id="KW-1185">Reference proteome</keyword>
<dbReference type="RefSeq" id="WP_377283731.1">
    <property type="nucleotide sequence ID" value="NZ_JBHRSI010000009.1"/>
</dbReference>
<dbReference type="Proteomes" id="UP001597237">
    <property type="component" value="Unassembled WGS sequence"/>
</dbReference>
<reference evidence="2" key="1">
    <citation type="journal article" date="2019" name="Int. J. Syst. Evol. Microbiol.">
        <title>The Global Catalogue of Microorganisms (GCM) 10K type strain sequencing project: providing services to taxonomists for standard genome sequencing and annotation.</title>
        <authorList>
            <consortium name="The Broad Institute Genomics Platform"/>
            <consortium name="The Broad Institute Genome Sequencing Center for Infectious Disease"/>
            <person name="Wu L."/>
            <person name="Ma J."/>
        </authorList>
    </citation>
    <scope>NUCLEOTIDE SEQUENCE [LARGE SCALE GENOMIC DNA]</scope>
    <source>
        <strain evidence="2">DFY28</strain>
    </source>
</reference>
<sequence length="446" mass="47942">MAALSEDKIQIVRALVEQAPDPVVGRLQAALAQAGGDDALASVRQLVDLEADDRRVRNSVLAPIAPMCVGDGAAADRIQFPKPVLGLIWRGLKRAAPEEVADARGILRELAGCEESREAFDRLTRVAAAGVREREGREFAAAAEAAAKSRENGAELLAGCLDIAPVVRLACQRLPDWITRMGRDETAQARVAFKDAAAIRTDAGPLFFEMLAAQLAHPWQVLRIISAVMDKPDEHYFAASESAVFALRLMDLVEAELGRVCALDRDGGREAGRAAAQVVERITEQIGEIEAAMRLDREGGWGRRVAQQRAALAAAVEGRLRELERAVGAALPTRQERVARRLRAVPKVAQPPEAAAVAQAMTLLQFASDIRGCAGAGGFASSRTKMLEALGETVDNYVEDLLDRLRHGEVESEPAARAYLEVAADFAGLIHDPKAAQVVRRRAGAI</sequence>
<accession>A0ABW4N3B4</accession>
<gene>
    <name evidence="1" type="ORF">ACFSC0_13005</name>
</gene>
<evidence type="ECO:0000313" key="1">
    <source>
        <dbReference type="EMBL" id="MFD1784318.1"/>
    </source>
</evidence>
<dbReference type="EMBL" id="JBHUEY010000001">
    <property type="protein sequence ID" value="MFD1784318.1"/>
    <property type="molecule type" value="Genomic_DNA"/>
</dbReference>
<evidence type="ECO:0000313" key="2">
    <source>
        <dbReference type="Proteomes" id="UP001597237"/>
    </source>
</evidence>
<name>A0ABW4N3B4_9CAUL</name>
<proteinExistence type="predicted"/>
<comment type="caution">
    <text evidence="1">The sequence shown here is derived from an EMBL/GenBank/DDBJ whole genome shotgun (WGS) entry which is preliminary data.</text>
</comment>
<protein>
    <recommendedName>
        <fullName evidence="3">DUF1631 domain-containing protein</fullName>
    </recommendedName>
</protein>
<evidence type="ECO:0008006" key="3">
    <source>
        <dbReference type="Google" id="ProtNLM"/>
    </source>
</evidence>
<organism evidence="1 2">
    <name type="scientific">Phenylobacterium terrae</name>
    <dbReference type="NCBI Taxonomy" id="2665495"/>
    <lineage>
        <taxon>Bacteria</taxon>
        <taxon>Pseudomonadati</taxon>
        <taxon>Pseudomonadota</taxon>
        <taxon>Alphaproteobacteria</taxon>
        <taxon>Caulobacterales</taxon>
        <taxon>Caulobacteraceae</taxon>
        <taxon>Phenylobacterium</taxon>
    </lineage>
</organism>